<dbReference type="eggNOG" id="KOG0059">
    <property type="taxonomic scope" value="Eukaryota"/>
</dbReference>
<evidence type="ECO:0000313" key="12">
    <source>
        <dbReference type="EMBL" id="EFJ47840.1"/>
    </source>
</evidence>
<evidence type="ECO:0000256" key="4">
    <source>
        <dbReference type="ARBA" id="ARBA00022692"/>
    </source>
</evidence>
<keyword evidence="4" id="KW-0812">Transmembrane</keyword>
<proteinExistence type="inferred from homology"/>
<dbReference type="CDD" id="cd03263">
    <property type="entry name" value="ABC_subfamily_A"/>
    <property type="match status" value="1"/>
</dbReference>
<keyword evidence="8" id="KW-1133">Transmembrane helix</keyword>
<sequence length="300" mass="31661">VAAVRGLWVGVPAGECFGLLGANGAGKTTTFRMLTGEVMPDAGDARVAGFSVRKQLAAARRQLGYCPQFEALPGAMTGREVAAMYARLRGVPEPYVAGLVSYLLKRLGLEGAADSPCGGYSGGMKRKLGVAVALVGDPRVCALDEPSTGMDPGARRGLWTCLQVRVRRTVVLTSHSMEECEALCTSLTIMVAGRLRCLGTVQHLKSRFGGGYILEIKLQPASASNPSLASGPSPPPPLPPLPQSSHSMQQMQQQQRHLDLAALFEAVESQRAALGVADYCLTQTTLEQLFVSMAASSTTN</sequence>
<dbReference type="KEGG" id="vcn:VOLCADRAFT_43193"/>
<dbReference type="PROSITE" id="PS00211">
    <property type="entry name" value="ABC_TRANSPORTER_1"/>
    <property type="match status" value="1"/>
</dbReference>
<dbReference type="PANTHER" id="PTHR19229:SF36">
    <property type="entry name" value="ATP-BINDING CASSETTE SUB-FAMILY A MEMBER 2"/>
    <property type="match status" value="1"/>
</dbReference>
<evidence type="ECO:0000256" key="2">
    <source>
        <dbReference type="ARBA" id="ARBA00008526"/>
    </source>
</evidence>
<evidence type="ECO:0000256" key="6">
    <source>
        <dbReference type="ARBA" id="ARBA00022741"/>
    </source>
</evidence>
<dbReference type="Proteomes" id="UP000001058">
    <property type="component" value="Unassembled WGS sequence"/>
</dbReference>
<evidence type="ECO:0000313" key="13">
    <source>
        <dbReference type="Proteomes" id="UP000001058"/>
    </source>
</evidence>
<protein>
    <recommendedName>
        <fullName evidence="11">ABC transporter domain-containing protein</fullName>
    </recommendedName>
</protein>
<keyword evidence="3" id="KW-0813">Transport</keyword>
<feature type="domain" description="ABC transporter" evidence="11">
    <location>
        <begin position="1"/>
        <end position="217"/>
    </location>
</feature>
<gene>
    <name evidence="12" type="ORF">VOLCADRAFT_43193</name>
</gene>
<evidence type="ECO:0000256" key="5">
    <source>
        <dbReference type="ARBA" id="ARBA00022737"/>
    </source>
</evidence>
<feature type="region of interest" description="Disordered" evidence="10">
    <location>
        <begin position="224"/>
        <end position="252"/>
    </location>
</feature>
<dbReference type="Pfam" id="PF00005">
    <property type="entry name" value="ABC_tran"/>
    <property type="match status" value="1"/>
</dbReference>
<evidence type="ECO:0000256" key="1">
    <source>
        <dbReference type="ARBA" id="ARBA00004141"/>
    </source>
</evidence>
<dbReference type="SUPFAM" id="SSF52540">
    <property type="entry name" value="P-loop containing nucleoside triphosphate hydrolases"/>
    <property type="match status" value="1"/>
</dbReference>
<dbReference type="AlphaFoldDB" id="D8TX35"/>
<dbReference type="OrthoDB" id="8061355at2759"/>
<dbReference type="InterPro" id="IPR003593">
    <property type="entry name" value="AAA+_ATPase"/>
</dbReference>
<evidence type="ECO:0000256" key="10">
    <source>
        <dbReference type="SAM" id="MobiDB-lite"/>
    </source>
</evidence>
<comment type="subcellular location">
    <subcellularLocation>
        <location evidence="1">Membrane</location>
        <topology evidence="1">Multi-pass membrane protein</topology>
    </subcellularLocation>
</comment>
<dbReference type="InterPro" id="IPR027417">
    <property type="entry name" value="P-loop_NTPase"/>
</dbReference>
<name>D8TX35_VOLCA</name>
<evidence type="ECO:0000256" key="7">
    <source>
        <dbReference type="ARBA" id="ARBA00022840"/>
    </source>
</evidence>
<evidence type="ECO:0000256" key="8">
    <source>
        <dbReference type="ARBA" id="ARBA00022989"/>
    </source>
</evidence>
<dbReference type="EMBL" id="GL378342">
    <property type="protein sequence ID" value="EFJ47840.1"/>
    <property type="molecule type" value="Genomic_DNA"/>
</dbReference>
<dbReference type="GO" id="GO:0005319">
    <property type="term" value="F:lipid transporter activity"/>
    <property type="evidence" value="ECO:0007669"/>
    <property type="project" value="TreeGrafter"/>
</dbReference>
<dbReference type="GeneID" id="9618445"/>
<keyword evidence="6" id="KW-0547">Nucleotide-binding</keyword>
<evidence type="ECO:0000256" key="9">
    <source>
        <dbReference type="ARBA" id="ARBA00023136"/>
    </source>
</evidence>
<keyword evidence="13" id="KW-1185">Reference proteome</keyword>
<feature type="compositionally biased region" description="Pro residues" evidence="10">
    <location>
        <begin position="232"/>
        <end position="242"/>
    </location>
</feature>
<keyword evidence="7" id="KW-0067">ATP-binding</keyword>
<dbReference type="PROSITE" id="PS50893">
    <property type="entry name" value="ABC_TRANSPORTER_2"/>
    <property type="match status" value="1"/>
</dbReference>
<dbReference type="GO" id="GO:0140359">
    <property type="term" value="F:ABC-type transporter activity"/>
    <property type="evidence" value="ECO:0007669"/>
    <property type="project" value="InterPro"/>
</dbReference>
<dbReference type="GO" id="GO:0016020">
    <property type="term" value="C:membrane"/>
    <property type="evidence" value="ECO:0007669"/>
    <property type="project" value="UniProtKB-SubCell"/>
</dbReference>
<dbReference type="FunFam" id="3.40.50.300:FF:000335">
    <property type="entry name" value="ATP binding cassette subfamily A member 5"/>
    <property type="match status" value="1"/>
</dbReference>
<dbReference type="Gene3D" id="3.40.50.300">
    <property type="entry name" value="P-loop containing nucleotide triphosphate hydrolases"/>
    <property type="match status" value="1"/>
</dbReference>
<dbReference type="PANTHER" id="PTHR19229">
    <property type="entry name" value="ATP-BINDING CASSETTE TRANSPORTER SUBFAMILY A ABCA"/>
    <property type="match status" value="1"/>
</dbReference>
<evidence type="ECO:0000259" key="11">
    <source>
        <dbReference type="PROSITE" id="PS50893"/>
    </source>
</evidence>
<dbReference type="InParanoid" id="D8TX35"/>
<feature type="non-terminal residue" evidence="12">
    <location>
        <position position="1"/>
    </location>
</feature>
<accession>D8TX35</accession>
<evidence type="ECO:0000256" key="3">
    <source>
        <dbReference type="ARBA" id="ARBA00022448"/>
    </source>
</evidence>
<organism evidence="13">
    <name type="scientific">Volvox carteri f. nagariensis</name>
    <dbReference type="NCBI Taxonomy" id="3068"/>
    <lineage>
        <taxon>Eukaryota</taxon>
        <taxon>Viridiplantae</taxon>
        <taxon>Chlorophyta</taxon>
        <taxon>core chlorophytes</taxon>
        <taxon>Chlorophyceae</taxon>
        <taxon>CS clade</taxon>
        <taxon>Chlamydomonadales</taxon>
        <taxon>Volvocaceae</taxon>
        <taxon>Volvox</taxon>
    </lineage>
</organism>
<dbReference type="InterPro" id="IPR017871">
    <property type="entry name" value="ABC_transporter-like_CS"/>
</dbReference>
<keyword evidence="5" id="KW-0677">Repeat</keyword>
<feature type="non-terminal residue" evidence="12">
    <location>
        <position position="300"/>
    </location>
</feature>
<keyword evidence="9" id="KW-0472">Membrane</keyword>
<dbReference type="GO" id="GO:0005524">
    <property type="term" value="F:ATP binding"/>
    <property type="evidence" value="ECO:0007669"/>
    <property type="project" value="UniProtKB-KW"/>
</dbReference>
<dbReference type="SMART" id="SM00382">
    <property type="entry name" value="AAA"/>
    <property type="match status" value="1"/>
</dbReference>
<feature type="compositionally biased region" description="Low complexity" evidence="10">
    <location>
        <begin position="243"/>
        <end position="252"/>
    </location>
</feature>
<dbReference type="InterPro" id="IPR003439">
    <property type="entry name" value="ABC_transporter-like_ATP-bd"/>
</dbReference>
<reference evidence="12 13" key="1">
    <citation type="journal article" date="2010" name="Science">
        <title>Genomic analysis of organismal complexity in the multicellular green alga Volvox carteri.</title>
        <authorList>
            <person name="Prochnik S.E."/>
            <person name="Umen J."/>
            <person name="Nedelcu A.M."/>
            <person name="Hallmann A."/>
            <person name="Miller S.M."/>
            <person name="Nishii I."/>
            <person name="Ferris P."/>
            <person name="Kuo A."/>
            <person name="Mitros T."/>
            <person name="Fritz-Laylin L.K."/>
            <person name="Hellsten U."/>
            <person name="Chapman J."/>
            <person name="Simakov O."/>
            <person name="Rensing S.A."/>
            <person name="Terry A."/>
            <person name="Pangilinan J."/>
            <person name="Kapitonov V."/>
            <person name="Jurka J."/>
            <person name="Salamov A."/>
            <person name="Shapiro H."/>
            <person name="Schmutz J."/>
            <person name="Grimwood J."/>
            <person name="Lindquist E."/>
            <person name="Lucas S."/>
            <person name="Grigoriev I.V."/>
            <person name="Schmitt R."/>
            <person name="Kirk D."/>
            <person name="Rokhsar D.S."/>
        </authorList>
    </citation>
    <scope>NUCLEOTIDE SEQUENCE [LARGE SCALE GENOMIC DNA]</scope>
    <source>
        <strain evidence="13">f. Nagariensis / Eve</strain>
    </source>
</reference>
<dbReference type="GO" id="GO:0016887">
    <property type="term" value="F:ATP hydrolysis activity"/>
    <property type="evidence" value="ECO:0007669"/>
    <property type="project" value="InterPro"/>
</dbReference>
<comment type="similarity">
    <text evidence="2">Belongs to the ABC transporter superfamily. ABCA family. CPR flippase (TC 3.A.1.211) subfamily.</text>
</comment>
<dbReference type="InterPro" id="IPR026082">
    <property type="entry name" value="ABCA"/>
</dbReference>
<dbReference type="RefSeq" id="XP_002950946.1">
    <property type="nucleotide sequence ID" value="XM_002950900.1"/>
</dbReference>